<dbReference type="SUPFAM" id="SSF143011">
    <property type="entry name" value="RelE-like"/>
    <property type="match status" value="1"/>
</dbReference>
<proteinExistence type="inferred from homology"/>
<comment type="similarity">
    <text evidence="1">Belongs to the RelE toxin family.</text>
</comment>
<dbReference type="Proteomes" id="UP000031549">
    <property type="component" value="Unassembled WGS sequence"/>
</dbReference>
<reference evidence="3 4" key="1">
    <citation type="journal article" date="2015" name="Genome Announc.">
        <title>Draft Genome Sequence of Cyanobacterium Hassallia byssoidea Strain VB512170, Isolated from Monuments in India.</title>
        <authorList>
            <person name="Singh D."/>
            <person name="Chandrababunaidu M.M."/>
            <person name="Panda A."/>
            <person name="Sen D."/>
            <person name="Bhattacharyya S."/>
            <person name="Adhikary S.P."/>
            <person name="Tripathy S."/>
        </authorList>
    </citation>
    <scope>NUCLEOTIDE SEQUENCE [LARGE SCALE GENOMIC DNA]</scope>
    <source>
        <strain evidence="3 4">VB512170</strain>
    </source>
</reference>
<sequence>MYELVLTRKAQKFYDEVDASLAERLNRCFDQLRENPYDYPNIKRLTGNFAGLFRYRVGDLRVIYQVDETEKMITILLIAHRSDVYG</sequence>
<dbReference type="EMBL" id="JTCM02000101">
    <property type="protein sequence ID" value="NEU76254.1"/>
    <property type="molecule type" value="Genomic_DNA"/>
</dbReference>
<dbReference type="PANTHER" id="PTHR35601:SF1">
    <property type="entry name" value="TOXIN RELE"/>
    <property type="match status" value="1"/>
</dbReference>
<dbReference type="AlphaFoldDB" id="A0A846HHW7"/>
<evidence type="ECO:0000256" key="2">
    <source>
        <dbReference type="ARBA" id="ARBA00022649"/>
    </source>
</evidence>
<dbReference type="Pfam" id="PF05016">
    <property type="entry name" value="ParE_toxin"/>
    <property type="match status" value="1"/>
</dbReference>
<keyword evidence="4" id="KW-1185">Reference proteome</keyword>
<dbReference type="InterPro" id="IPR035093">
    <property type="entry name" value="RelE/ParE_toxin_dom_sf"/>
</dbReference>
<protein>
    <submittedName>
        <fullName evidence="3">Type II toxin-antitoxin system RelE/ParE family toxin</fullName>
    </submittedName>
</protein>
<dbReference type="NCBIfam" id="TIGR02385">
    <property type="entry name" value="RelE_StbE"/>
    <property type="match status" value="1"/>
</dbReference>
<dbReference type="InterPro" id="IPR007712">
    <property type="entry name" value="RelE/ParE_toxin"/>
</dbReference>
<name>A0A846HHW7_9CYAN</name>
<comment type="caution">
    <text evidence="3">The sequence shown here is derived from an EMBL/GenBank/DDBJ whole genome shotgun (WGS) entry which is preliminary data.</text>
</comment>
<evidence type="ECO:0000313" key="3">
    <source>
        <dbReference type="EMBL" id="NEU76254.1"/>
    </source>
</evidence>
<evidence type="ECO:0000256" key="1">
    <source>
        <dbReference type="ARBA" id="ARBA00006226"/>
    </source>
</evidence>
<accession>A0A846HHW7</accession>
<gene>
    <name evidence="3" type="ORF">PI95_027935</name>
</gene>
<evidence type="ECO:0000313" key="4">
    <source>
        <dbReference type="Proteomes" id="UP000031549"/>
    </source>
</evidence>
<dbReference type="Gene3D" id="3.30.2310.20">
    <property type="entry name" value="RelE-like"/>
    <property type="match status" value="1"/>
</dbReference>
<organism evidence="3 4">
    <name type="scientific">Hassallia byssoidea VB512170</name>
    <dbReference type="NCBI Taxonomy" id="1304833"/>
    <lineage>
        <taxon>Bacteria</taxon>
        <taxon>Bacillati</taxon>
        <taxon>Cyanobacteriota</taxon>
        <taxon>Cyanophyceae</taxon>
        <taxon>Nostocales</taxon>
        <taxon>Tolypothrichaceae</taxon>
        <taxon>Hassallia</taxon>
    </lineage>
</organism>
<keyword evidence="2" id="KW-1277">Toxin-antitoxin system</keyword>
<dbReference type="PANTHER" id="PTHR35601">
    <property type="entry name" value="TOXIN RELE"/>
    <property type="match status" value="1"/>
</dbReference>